<dbReference type="PANTHER" id="PTHR47338:SF3">
    <property type="entry name" value="C6 FINGER DOMAIN TRANSCRIPTION FACTOR DBAA-RELATED"/>
    <property type="match status" value="1"/>
</dbReference>
<feature type="region of interest" description="Disordered" evidence="7">
    <location>
        <begin position="97"/>
        <end position="127"/>
    </location>
</feature>
<dbReference type="GO" id="GO:0005634">
    <property type="term" value="C:nucleus"/>
    <property type="evidence" value="ECO:0007669"/>
    <property type="project" value="UniProtKB-SubCell"/>
</dbReference>
<proteinExistence type="predicted"/>
<evidence type="ECO:0000256" key="5">
    <source>
        <dbReference type="ARBA" id="ARBA00023163"/>
    </source>
</evidence>
<dbReference type="OrthoDB" id="3037908at2759"/>
<dbReference type="PROSITE" id="PS50048">
    <property type="entry name" value="ZN2_CY6_FUNGAL_2"/>
    <property type="match status" value="1"/>
</dbReference>
<accession>A0A9P8UV36</accession>
<protein>
    <recommendedName>
        <fullName evidence="8">Zn(2)-C6 fungal-type domain-containing protein</fullName>
    </recommendedName>
</protein>
<evidence type="ECO:0000256" key="2">
    <source>
        <dbReference type="ARBA" id="ARBA00022723"/>
    </source>
</evidence>
<name>A0A9P8UV36_9PEZI</name>
<comment type="caution">
    <text evidence="9">The sequence shown here is derived from an EMBL/GenBank/DDBJ whole genome shotgun (WGS) entry which is preliminary data.</text>
</comment>
<comment type="subcellular location">
    <subcellularLocation>
        <location evidence="1">Nucleus</location>
    </subcellularLocation>
</comment>
<dbReference type="GO" id="GO:0000981">
    <property type="term" value="F:DNA-binding transcription factor activity, RNA polymerase II-specific"/>
    <property type="evidence" value="ECO:0007669"/>
    <property type="project" value="InterPro"/>
</dbReference>
<gene>
    <name evidence="9" type="ORF">BKA67DRAFT_2007</name>
</gene>
<dbReference type="SMART" id="SM00066">
    <property type="entry name" value="GAL4"/>
    <property type="match status" value="1"/>
</dbReference>
<keyword evidence="10" id="KW-1185">Reference proteome</keyword>
<evidence type="ECO:0000259" key="8">
    <source>
        <dbReference type="PROSITE" id="PS50048"/>
    </source>
</evidence>
<dbReference type="SMART" id="SM00906">
    <property type="entry name" value="Fungal_trans"/>
    <property type="match status" value="1"/>
</dbReference>
<dbReference type="Pfam" id="PF00172">
    <property type="entry name" value="Zn_clus"/>
    <property type="match status" value="1"/>
</dbReference>
<dbReference type="GO" id="GO:0003677">
    <property type="term" value="F:DNA binding"/>
    <property type="evidence" value="ECO:0007669"/>
    <property type="project" value="UniProtKB-KW"/>
</dbReference>
<dbReference type="EMBL" id="JAGPXC010000001">
    <property type="protein sequence ID" value="KAH6658933.1"/>
    <property type="molecule type" value="Genomic_DNA"/>
</dbReference>
<dbReference type="PROSITE" id="PS00463">
    <property type="entry name" value="ZN2_CY6_FUNGAL_1"/>
    <property type="match status" value="1"/>
</dbReference>
<dbReference type="Gene3D" id="4.10.240.10">
    <property type="entry name" value="Zn(2)-C6 fungal-type DNA-binding domain"/>
    <property type="match status" value="1"/>
</dbReference>
<dbReference type="Proteomes" id="UP000758603">
    <property type="component" value="Unassembled WGS sequence"/>
</dbReference>
<keyword evidence="3" id="KW-0805">Transcription regulation</keyword>
<reference evidence="9" key="1">
    <citation type="journal article" date="2021" name="Nat. Commun.">
        <title>Genetic determinants of endophytism in the Arabidopsis root mycobiome.</title>
        <authorList>
            <person name="Mesny F."/>
            <person name="Miyauchi S."/>
            <person name="Thiergart T."/>
            <person name="Pickel B."/>
            <person name="Atanasova L."/>
            <person name="Karlsson M."/>
            <person name="Huettel B."/>
            <person name="Barry K.W."/>
            <person name="Haridas S."/>
            <person name="Chen C."/>
            <person name="Bauer D."/>
            <person name="Andreopoulos W."/>
            <person name="Pangilinan J."/>
            <person name="LaButti K."/>
            <person name="Riley R."/>
            <person name="Lipzen A."/>
            <person name="Clum A."/>
            <person name="Drula E."/>
            <person name="Henrissat B."/>
            <person name="Kohler A."/>
            <person name="Grigoriev I.V."/>
            <person name="Martin F.M."/>
            <person name="Hacquard S."/>
        </authorList>
    </citation>
    <scope>NUCLEOTIDE SEQUENCE</scope>
    <source>
        <strain evidence="9">MPI-SDFR-AT-0073</strain>
    </source>
</reference>
<evidence type="ECO:0000256" key="3">
    <source>
        <dbReference type="ARBA" id="ARBA00023015"/>
    </source>
</evidence>
<dbReference type="AlphaFoldDB" id="A0A9P8UV36"/>
<keyword evidence="6" id="KW-0539">Nucleus</keyword>
<dbReference type="InterPro" id="IPR050815">
    <property type="entry name" value="TF_fung"/>
</dbReference>
<keyword evidence="4" id="KW-0238">DNA-binding</keyword>
<evidence type="ECO:0000256" key="6">
    <source>
        <dbReference type="ARBA" id="ARBA00023242"/>
    </source>
</evidence>
<evidence type="ECO:0000256" key="4">
    <source>
        <dbReference type="ARBA" id="ARBA00023125"/>
    </source>
</evidence>
<dbReference type="PANTHER" id="PTHR47338">
    <property type="entry name" value="ZN(II)2CYS6 TRANSCRIPTION FACTOR (EUROFUNG)-RELATED"/>
    <property type="match status" value="1"/>
</dbReference>
<feature type="domain" description="Zn(2)-C6 fungal-type" evidence="8">
    <location>
        <begin position="14"/>
        <end position="44"/>
    </location>
</feature>
<keyword evidence="2" id="KW-0479">Metal-binding</keyword>
<evidence type="ECO:0000313" key="9">
    <source>
        <dbReference type="EMBL" id="KAH6658933.1"/>
    </source>
</evidence>
<evidence type="ECO:0000256" key="7">
    <source>
        <dbReference type="SAM" id="MobiDB-lite"/>
    </source>
</evidence>
<dbReference type="GO" id="GO:0008270">
    <property type="term" value="F:zinc ion binding"/>
    <property type="evidence" value="ECO:0007669"/>
    <property type="project" value="InterPro"/>
</dbReference>
<sequence>MSGRTEPRQQPGYACEECRKKKLRCDRKRPQCSACANSGISCRVFEKRASRNSSTKTVQDTVETLRNRVGMSSLPDLMLTDVLTSIHVALLERQLAESQSTTPNDSHDFDFNEITDPLTEDTSSEENGRLLRYPRPEYLSETESGCQLRIPLLPTPPLLPYSSPGHEPSSSTQLINSNVLATTHQNLPATLSLSFSVLSAVSPLPPIAPIDADKLVSADLTQLCFDRFHAVVPILSQVRTLRWISGTDKTLDGYQRCLQHAIWTTAAACSSQFAGIADNLYTKTKAMLEDLDLKAVETEHSRVECVQAWILITYYEFAKVNYRRGWLSAGRVFRLIQLLKLYEVDSPGTWTFPDEKDQIIEMEEKRRAFWVAYCLDRFASVGEGAPTTLSEETVCTRLPCPESDFESGIIKPECCLAEAIVDNELRTYSPLAECAILVTIAGRAMAHKQVATMEVFLGSPPTEFYERHEWVYDMLTRRIASLEANHPNLSLVSNSLVIFSYLVAQTSIIFLSHIMDPLVAIPGSRAAVRQFHRRGVFAAQEIARLAKEHETLGYFRAHTFMPQVIYFCAARMVTHRELWKDELDADEQQVIDTTYQTSLHALDNFVWVNNLASHYRSKLEMHIRNLGR</sequence>
<organism evidence="9 10">
    <name type="scientific">Truncatella angustata</name>
    <dbReference type="NCBI Taxonomy" id="152316"/>
    <lineage>
        <taxon>Eukaryota</taxon>
        <taxon>Fungi</taxon>
        <taxon>Dikarya</taxon>
        <taxon>Ascomycota</taxon>
        <taxon>Pezizomycotina</taxon>
        <taxon>Sordariomycetes</taxon>
        <taxon>Xylariomycetidae</taxon>
        <taxon>Amphisphaeriales</taxon>
        <taxon>Sporocadaceae</taxon>
        <taxon>Truncatella</taxon>
    </lineage>
</organism>
<evidence type="ECO:0000313" key="10">
    <source>
        <dbReference type="Proteomes" id="UP000758603"/>
    </source>
</evidence>
<dbReference type="InterPro" id="IPR001138">
    <property type="entry name" value="Zn2Cys6_DnaBD"/>
</dbReference>
<dbReference type="InterPro" id="IPR036864">
    <property type="entry name" value="Zn2-C6_fun-type_DNA-bd_sf"/>
</dbReference>
<evidence type="ECO:0000256" key="1">
    <source>
        <dbReference type="ARBA" id="ARBA00004123"/>
    </source>
</evidence>
<dbReference type="InterPro" id="IPR007219">
    <property type="entry name" value="XnlR_reg_dom"/>
</dbReference>
<dbReference type="RefSeq" id="XP_045963064.1">
    <property type="nucleotide sequence ID" value="XM_046095414.1"/>
</dbReference>
<dbReference type="GO" id="GO:0006351">
    <property type="term" value="P:DNA-templated transcription"/>
    <property type="evidence" value="ECO:0007669"/>
    <property type="project" value="InterPro"/>
</dbReference>
<dbReference type="CDD" id="cd12148">
    <property type="entry name" value="fungal_TF_MHR"/>
    <property type="match status" value="1"/>
</dbReference>
<dbReference type="CDD" id="cd00067">
    <property type="entry name" value="GAL4"/>
    <property type="match status" value="1"/>
</dbReference>
<dbReference type="SUPFAM" id="SSF57701">
    <property type="entry name" value="Zn2/Cys6 DNA-binding domain"/>
    <property type="match status" value="1"/>
</dbReference>
<keyword evidence="5" id="KW-0804">Transcription</keyword>
<dbReference type="Pfam" id="PF04082">
    <property type="entry name" value="Fungal_trans"/>
    <property type="match status" value="1"/>
</dbReference>
<dbReference type="GeneID" id="70124307"/>